<name>A0ABR1QXD9_9PEZI</name>
<keyword evidence="9" id="KW-1185">Reference proteome</keyword>
<keyword evidence="5" id="KW-0560">Oxidoreductase</keyword>
<evidence type="ECO:0000256" key="3">
    <source>
        <dbReference type="ARBA" id="ARBA00022723"/>
    </source>
</evidence>
<dbReference type="EMBL" id="JAQQWE010000001">
    <property type="protein sequence ID" value="KAK7967314.1"/>
    <property type="molecule type" value="Genomic_DNA"/>
</dbReference>
<comment type="cofactor">
    <cofactor evidence="1">
        <name>Fe(2+)</name>
        <dbReference type="ChEBI" id="CHEBI:29033"/>
    </cofactor>
</comment>
<dbReference type="PANTHER" id="PTHR30468">
    <property type="entry name" value="ALPHA-KETOGLUTARATE-DEPENDENT SULFONATE DIOXYGENASE"/>
    <property type="match status" value="1"/>
</dbReference>
<dbReference type="Gene3D" id="3.60.130.10">
    <property type="entry name" value="Clavaminate synthase-like"/>
    <property type="match status" value="1"/>
</dbReference>
<keyword evidence="6" id="KW-0408">Iron</keyword>
<dbReference type="Proteomes" id="UP001391051">
    <property type="component" value="Unassembled WGS sequence"/>
</dbReference>
<evidence type="ECO:0000256" key="2">
    <source>
        <dbReference type="ARBA" id="ARBA00005896"/>
    </source>
</evidence>
<dbReference type="GeneID" id="92070875"/>
<dbReference type="Pfam" id="PF02668">
    <property type="entry name" value="TauD"/>
    <property type="match status" value="1"/>
</dbReference>
<accession>A0ABR1QXD9</accession>
<comment type="caution">
    <text evidence="8">The sequence shown here is derived from an EMBL/GenBank/DDBJ whole genome shotgun (WGS) entry which is preliminary data.</text>
</comment>
<dbReference type="PANTHER" id="PTHR30468:SF10">
    <property type="entry name" value="TAUD_TFDA-LIKE DOMAIN-CONTAINING PROTEIN"/>
    <property type="match status" value="1"/>
</dbReference>
<dbReference type="InterPro" id="IPR042098">
    <property type="entry name" value="TauD-like_sf"/>
</dbReference>
<protein>
    <recommendedName>
        <fullName evidence="7">TauD/TfdA-like domain-containing protein</fullName>
    </recommendedName>
</protein>
<comment type="similarity">
    <text evidence="2">Belongs to the TfdA dioxygenase family.</text>
</comment>
<evidence type="ECO:0000256" key="6">
    <source>
        <dbReference type="ARBA" id="ARBA00023004"/>
    </source>
</evidence>
<proteinExistence type="inferred from homology"/>
<dbReference type="RefSeq" id="XP_066706706.1">
    <property type="nucleotide sequence ID" value="XM_066837813.1"/>
</dbReference>
<gene>
    <name evidence="8" type="ORF">PG986_001591</name>
</gene>
<evidence type="ECO:0000256" key="4">
    <source>
        <dbReference type="ARBA" id="ARBA00022964"/>
    </source>
</evidence>
<organism evidence="8 9">
    <name type="scientific">Apiospora aurea</name>
    <dbReference type="NCBI Taxonomy" id="335848"/>
    <lineage>
        <taxon>Eukaryota</taxon>
        <taxon>Fungi</taxon>
        <taxon>Dikarya</taxon>
        <taxon>Ascomycota</taxon>
        <taxon>Pezizomycotina</taxon>
        <taxon>Sordariomycetes</taxon>
        <taxon>Xylariomycetidae</taxon>
        <taxon>Amphisphaeriales</taxon>
        <taxon>Apiosporaceae</taxon>
        <taxon>Apiospora</taxon>
    </lineage>
</organism>
<evidence type="ECO:0000256" key="5">
    <source>
        <dbReference type="ARBA" id="ARBA00023002"/>
    </source>
</evidence>
<reference evidence="8 9" key="1">
    <citation type="submission" date="2023-01" db="EMBL/GenBank/DDBJ databases">
        <title>Analysis of 21 Apiospora genomes using comparative genomics revels a genus with tremendous synthesis potential of carbohydrate active enzymes and secondary metabolites.</title>
        <authorList>
            <person name="Sorensen T."/>
        </authorList>
    </citation>
    <scope>NUCLEOTIDE SEQUENCE [LARGE SCALE GENOMIC DNA]</scope>
    <source>
        <strain evidence="8 9">CBS 24483</strain>
    </source>
</reference>
<evidence type="ECO:0000259" key="7">
    <source>
        <dbReference type="Pfam" id="PF02668"/>
    </source>
</evidence>
<evidence type="ECO:0000313" key="8">
    <source>
        <dbReference type="EMBL" id="KAK7967314.1"/>
    </source>
</evidence>
<keyword evidence="3" id="KW-0479">Metal-binding</keyword>
<dbReference type="SUPFAM" id="SSF51197">
    <property type="entry name" value="Clavaminate synthase-like"/>
    <property type="match status" value="1"/>
</dbReference>
<dbReference type="InterPro" id="IPR003819">
    <property type="entry name" value="TauD/TfdA-like"/>
</dbReference>
<feature type="domain" description="TauD/TfdA-like" evidence="7">
    <location>
        <begin position="72"/>
        <end position="175"/>
    </location>
</feature>
<sequence>MAPSVLFELPIPSLHFKGETTTESATAYPKPLRLSGALDKFDYEETTPVIGREYLNVNIVDDLLSATNADELLRDLAITNEHQKSFVHRLGQLTGKPSTSTLHIHPVFNNTSEFGVDDAEISTNSSQARKSISQYTEAKERRYDAALWHSDIQFEPNPADYTSLQLTQLPGISGGLVDSGLANLYSKWFGI</sequence>
<evidence type="ECO:0000313" key="9">
    <source>
        <dbReference type="Proteomes" id="UP001391051"/>
    </source>
</evidence>
<dbReference type="InterPro" id="IPR051323">
    <property type="entry name" value="AtsK-like"/>
</dbReference>
<evidence type="ECO:0000256" key="1">
    <source>
        <dbReference type="ARBA" id="ARBA00001954"/>
    </source>
</evidence>
<keyword evidence="4" id="KW-0223">Dioxygenase</keyword>